<proteinExistence type="predicted"/>
<comment type="caution">
    <text evidence="1">The sequence shown here is derived from an EMBL/GenBank/DDBJ whole genome shotgun (WGS) entry which is preliminary data.</text>
</comment>
<dbReference type="RefSeq" id="WP_197003169.1">
    <property type="nucleotide sequence ID" value="NZ_BONS01000038.1"/>
</dbReference>
<organism evidence="1 2">
    <name type="scientific">Longispora fulva</name>
    <dbReference type="NCBI Taxonomy" id="619741"/>
    <lineage>
        <taxon>Bacteria</taxon>
        <taxon>Bacillati</taxon>
        <taxon>Actinomycetota</taxon>
        <taxon>Actinomycetes</taxon>
        <taxon>Micromonosporales</taxon>
        <taxon>Micromonosporaceae</taxon>
        <taxon>Longispora</taxon>
    </lineage>
</organism>
<gene>
    <name evidence="1" type="ORF">IW245_002343</name>
</gene>
<dbReference type="EMBL" id="JADOUF010000001">
    <property type="protein sequence ID" value="MBG6136149.1"/>
    <property type="molecule type" value="Genomic_DNA"/>
</dbReference>
<accession>A0A8J7GCM0</accession>
<protein>
    <submittedName>
        <fullName evidence="1">Uncharacterized protein</fullName>
    </submittedName>
</protein>
<evidence type="ECO:0000313" key="2">
    <source>
        <dbReference type="Proteomes" id="UP000622552"/>
    </source>
</evidence>
<reference evidence="1" key="1">
    <citation type="submission" date="2020-11" db="EMBL/GenBank/DDBJ databases">
        <title>Sequencing the genomes of 1000 actinobacteria strains.</title>
        <authorList>
            <person name="Klenk H.-P."/>
        </authorList>
    </citation>
    <scope>NUCLEOTIDE SEQUENCE</scope>
    <source>
        <strain evidence="1">DSM 45356</strain>
    </source>
</reference>
<dbReference type="Proteomes" id="UP000622552">
    <property type="component" value="Unassembled WGS sequence"/>
</dbReference>
<sequence>MGVEGAETWNKSAVVAIGLEVLREPGVGLGVVEAIGMLIAVDARLNLWVLETAKGPGAINDVSFAADEATACQALIKAAWARFLEHDVAGHLERYKATPAVDRARTGVRDAMDRLLDAANEELAADLRLIHDRLARSMG</sequence>
<name>A0A8J7GCM0_9ACTN</name>
<keyword evidence="2" id="KW-1185">Reference proteome</keyword>
<evidence type="ECO:0000313" key="1">
    <source>
        <dbReference type="EMBL" id="MBG6136149.1"/>
    </source>
</evidence>
<dbReference type="AlphaFoldDB" id="A0A8J7GCM0"/>